<protein>
    <submittedName>
        <fullName evidence="5">Metalloregulator ArsR/SmtB family transcription factor</fullName>
    </submittedName>
</protein>
<name>A0ABV1KJ55_9PSEU</name>
<evidence type="ECO:0000256" key="1">
    <source>
        <dbReference type="ARBA" id="ARBA00023015"/>
    </source>
</evidence>
<evidence type="ECO:0000313" key="5">
    <source>
        <dbReference type="EMBL" id="MEQ3553368.1"/>
    </source>
</evidence>
<dbReference type="NCBIfam" id="NF033788">
    <property type="entry name" value="HTH_metalloreg"/>
    <property type="match status" value="1"/>
</dbReference>
<dbReference type="SMART" id="SM00418">
    <property type="entry name" value="HTH_ARSR"/>
    <property type="match status" value="1"/>
</dbReference>
<reference evidence="5 6" key="1">
    <citation type="submission" date="2024-03" db="EMBL/GenBank/DDBJ databases">
        <title>Draft genome sequence of Pseudonocardia nematodicida JCM 31783.</title>
        <authorList>
            <person name="Butdee W."/>
            <person name="Duangmal K."/>
        </authorList>
    </citation>
    <scope>NUCLEOTIDE SEQUENCE [LARGE SCALE GENOMIC DNA]</scope>
    <source>
        <strain evidence="5 6">JCM 31783</strain>
    </source>
</reference>
<evidence type="ECO:0000256" key="3">
    <source>
        <dbReference type="ARBA" id="ARBA00023163"/>
    </source>
</evidence>
<organism evidence="5 6">
    <name type="scientific">Pseudonocardia nematodicida</name>
    <dbReference type="NCBI Taxonomy" id="1206997"/>
    <lineage>
        <taxon>Bacteria</taxon>
        <taxon>Bacillati</taxon>
        <taxon>Actinomycetota</taxon>
        <taxon>Actinomycetes</taxon>
        <taxon>Pseudonocardiales</taxon>
        <taxon>Pseudonocardiaceae</taxon>
        <taxon>Pseudonocardia</taxon>
    </lineage>
</organism>
<gene>
    <name evidence="5" type="ORF">WIS52_23100</name>
</gene>
<feature type="domain" description="HTH arsR-type" evidence="4">
    <location>
        <begin position="1"/>
        <end position="88"/>
    </location>
</feature>
<accession>A0ABV1KJ55</accession>
<dbReference type="InterPro" id="IPR036390">
    <property type="entry name" value="WH_DNA-bd_sf"/>
</dbReference>
<proteinExistence type="predicted"/>
<keyword evidence="6" id="KW-1185">Reference proteome</keyword>
<keyword evidence="3" id="KW-0804">Transcription</keyword>
<sequence>MRDVFDVLADPTRRDVLDQLRRPRGCLVGELAAALSVSQPTVSKHLRVLREMGMVDVVVESQQRRYLLRPDALSGLEAWLAPHRAFWEERLDDLGTHLDSLNDPDGGDPR</sequence>
<dbReference type="EMBL" id="JBEDNQ010000010">
    <property type="protein sequence ID" value="MEQ3553368.1"/>
    <property type="molecule type" value="Genomic_DNA"/>
</dbReference>
<dbReference type="InterPro" id="IPR036388">
    <property type="entry name" value="WH-like_DNA-bd_sf"/>
</dbReference>
<evidence type="ECO:0000313" key="6">
    <source>
        <dbReference type="Proteomes" id="UP001494902"/>
    </source>
</evidence>
<dbReference type="PROSITE" id="PS50987">
    <property type="entry name" value="HTH_ARSR_2"/>
    <property type="match status" value="1"/>
</dbReference>
<dbReference type="PRINTS" id="PR00778">
    <property type="entry name" value="HTHARSR"/>
</dbReference>
<dbReference type="RefSeq" id="WP_349300437.1">
    <property type="nucleotide sequence ID" value="NZ_JBEDNQ010000010.1"/>
</dbReference>
<dbReference type="InterPro" id="IPR001845">
    <property type="entry name" value="HTH_ArsR_DNA-bd_dom"/>
</dbReference>
<keyword evidence="1" id="KW-0805">Transcription regulation</keyword>
<dbReference type="InterPro" id="IPR011991">
    <property type="entry name" value="ArsR-like_HTH"/>
</dbReference>
<dbReference type="Proteomes" id="UP001494902">
    <property type="component" value="Unassembled WGS sequence"/>
</dbReference>
<dbReference type="PANTHER" id="PTHR33154">
    <property type="entry name" value="TRANSCRIPTIONAL REGULATOR, ARSR FAMILY"/>
    <property type="match status" value="1"/>
</dbReference>
<dbReference type="InterPro" id="IPR051081">
    <property type="entry name" value="HTH_MetalResp_TranReg"/>
</dbReference>
<evidence type="ECO:0000256" key="2">
    <source>
        <dbReference type="ARBA" id="ARBA00023125"/>
    </source>
</evidence>
<comment type="caution">
    <text evidence="5">The sequence shown here is derived from an EMBL/GenBank/DDBJ whole genome shotgun (WGS) entry which is preliminary data.</text>
</comment>
<dbReference type="SUPFAM" id="SSF46785">
    <property type="entry name" value="Winged helix' DNA-binding domain"/>
    <property type="match status" value="1"/>
</dbReference>
<dbReference type="CDD" id="cd00090">
    <property type="entry name" value="HTH_ARSR"/>
    <property type="match status" value="1"/>
</dbReference>
<keyword evidence="2" id="KW-0238">DNA-binding</keyword>
<dbReference type="Gene3D" id="1.10.10.10">
    <property type="entry name" value="Winged helix-like DNA-binding domain superfamily/Winged helix DNA-binding domain"/>
    <property type="match status" value="1"/>
</dbReference>
<dbReference type="PANTHER" id="PTHR33154:SF33">
    <property type="entry name" value="TRANSCRIPTIONAL REPRESSOR SDPR"/>
    <property type="match status" value="1"/>
</dbReference>
<evidence type="ECO:0000259" key="4">
    <source>
        <dbReference type="PROSITE" id="PS50987"/>
    </source>
</evidence>
<dbReference type="Pfam" id="PF12840">
    <property type="entry name" value="HTH_20"/>
    <property type="match status" value="1"/>
</dbReference>